<dbReference type="Proteomes" id="UP000674318">
    <property type="component" value="Unassembled WGS sequence"/>
</dbReference>
<dbReference type="CDD" id="cd07920">
    <property type="entry name" value="Pumilio"/>
    <property type="match status" value="1"/>
</dbReference>
<feature type="repeat" description="Pumilio" evidence="2">
    <location>
        <begin position="412"/>
        <end position="447"/>
    </location>
</feature>
<dbReference type="RefSeq" id="XP_067754327.1">
    <property type="nucleotide sequence ID" value="XM_067898170.1"/>
</dbReference>
<evidence type="ECO:0000259" key="5">
    <source>
        <dbReference type="PROSITE" id="PS50303"/>
    </source>
</evidence>
<evidence type="ECO:0000256" key="3">
    <source>
        <dbReference type="SAM" id="Coils"/>
    </source>
</evidence>
<dbReference type="AlphaFoldDB" id="A0A836I234"/>
<evidence type="ECO:0000313" key="6">
    <source>
        <dbReference type="EMBL" id="KAG5495075.1"/>
    </source>
</evidence>
<feature type="region of interest" description="Disordered" evidence="4">
    <location>
        <begin position="803"/>
        <end position="876"/>
    </location>
</feature>
<dbReference type="KEGG" id="phet:94288247"/>
<proteinExistence type="predicted"/>
<protein>
    <recommendedName>
        <fullName evidence="5">PUM-HD domain-containing protein</fullName>
    </recommendedName>
</protein>
<evidence type="ECO:0000313" key="7">
    <source>
        <dbReference type="Proteomes" id="UP000674318"/>
    </source>
</evidence>
<dbReference type="InterPro" id="IPR033133">
    <property type="entry name" value="PUM-HD"/>
</dbReference>
<gene>
    <name evidence="6" type="ORF">JKF63_02128</name>
</gene>
<reference evidence="6 7" key="1">
    <citation type="submission" date="2021-02" db="EMBL/GenBank/DDBJ databases">
        <title>Porcisia hertigi Genome sequencing and assembly.</title>
        <authorList>
            <person name="Almutairi H."/>
            <person name="Gatherer D."/>
        </authorList>
    </citation>
    <scope>NUCLEOTIDE SEQUENCE [LARGE SCALE GENOMIC DNA]</scope>
    <source>
        <strain evidence="6 7">C119</strain>
    </source>
</reference>
<feature type="repeat" description="Pumilio" evidence="2">
    <location>
        <begin position="734"/>
        <end position="771"/>
    </location>
</feature>
<dbReference type="PANTHER" id="PTHR12537">
    <property type="entry name" value="RNA BINDING PROTEIN PUMILIO-RELATED"/>
    <property type="match status" value="1"/>
</dbReference>
<name>A0A836I234_9TRYP</name>
<feature type="compositionally biased region" description="Low complexity" evidence="4">
    <location>
        <begin position="337"/>
        <end position="352"/>
    </location>
</feature>
<feature type="compositionally biased region" description="Low complexity" evidence="4">
    <location>
        <begin position="375"/>
        <end position="384"/>
    </location>
</feature>
<dbReference type="Pfam" id="PF00806">
    <property type="entry name" value="PUF"/>
    <property type="match status" value="8"/>
</dbReference>
<keyword evidence="1" id="KW-0677">Repeat</keyword>
<dbReference type="Gene3D" id="1.25.10.10">
    <property type="entry name" value="Leucine-rich Repeat Variant"/>
    <property type="match status" value="1"/>
</dbReference>
<sequence length="876" mass="96060">MYSDNGWNDHNGGPGVQRFVRGSGIGNNNPSGHGGASGYEVGGVAAAGAYSAVAATSQQLPQTTAFYPPAPSRFTPMDFELFINSNRDPTDEMRRSQEYYYWYHSKQPRDPRAPPPLPSLEVQEALSSMETPWEDTSDMPSVAAVRVGPTGGLGRKVGGKNLALDAKDLCETQEAQAINPYGHSLITENNMMSPSTQFFAAYAPTPLAMATPSTLRAYAHGDLPMPSSSNRGNYESQMPGGATYISGAGPTAKSIASQQYYTQEPMNTFAIYDTGMDAGANFYDATQGSSSNGLGVGHGNAYQLMETIGDVDPTMLYSRPDMESGFQGRGAGRGGSRRYNNNNNNNNNNAGGNVSGGRVGRGNYRSGRGAGGMSGMESGNGPNSHRFTGSEKLRAFRHDVAEQKTSHWRLEDLKDYAVEFAKDQEGSRFIQSAVDSTTPEALDDLFREIFNAPLELVTDIFGNYVLQKLLDKGNPSQLTFAAERMCGHVVELTMQTYGCRVIQKCIEVMPQAGLDIILAELKDNVAKCIQDQNGNHVIQKCVEVIPHQCGFIISAFSGRVMELATHAYGCRVIQCIMQHCPEQEDIIFNELLKSIDVLAKDQYGNYVIQHVLQHVKDESKIECVYAALKPKFFYLSKQKFASNVMEKLYARSSPANRMAIVEMMCADFPTKVDLVEIVSFKRSTTKTAAVVNAEEGTWPPTRNNADGTVKEVKEKNREAKDAAMGIIEEAVSVGLGQPSMLCLMMCDQYANYVVQRVLDASEVDQFVKLVDNIEKYILPIRTYTYGRPIVQRLSRRKLVLAPGDEAGDAGNNNTSSHTHNEGRANHEGRGHHNEGRGNHNEGRANHEGRGHHNEGRGHHNEGRGHHNEGRGNHHRR</sequence>
<dbReference type="GO" id="GO:0003729">
    <property type="term" value="F:mRNA binding"/>
    <property type="evidence" value="ECO:0007669"/>
    <property type="project" value="TreeGrafter"/>
</dbReference>
<keyword evidence="3" id="KW-0175">Coiled coil</keyword>
<feature type="repeat" description="Pumilio" evidence="2">
    <location>
        <begin position="590"/>
        <end position="626"/>
    </location>
</feature>
<feature type="region of interest" description="Disordered" evidence="4">
    <location>
        <begin position="1"/>
        <end position="31"/>
    </location>
</feature>
<dbReference type="InterPro" id="IPR001313">
    <property type="entry name" value="Pumilio_RNA-bd_rpt"/>
</dbReference>
<dbReference type="InterPro" id="IPR011989">
    <property type="entry name" value="ARM-like"/>
</dbReference>
<dbReference type="InterPro" id="IPR033712">
    <property type="entry name" value="Pumilio_RNA-bd"/>
</dbReference>
<evidence type="ECO:0000256" key="2">
    <source>
        <dbReference type="PROSITE-ProRule" id="PRU00317"/>
    </source>
</evidence>
<dbReference type="GeneID" id="94288247"/>
<accession>A0A836I234</accession>
<feature type="coiled-coil region" evidence="3">
    <location>
        <begin position="702"/>
        <end position="729"/>
    </location>
</feature>
<dbReference type="SMART" id="SM00025">
    <property type="entry name" value="Pumilio"/>
    <property type="match status" value="8"/>
</dbReference>
<feature type="region of interest" description="Disordered" evidence="4">
    <location>
        <begin position="321"/>
        <end position="388"/>
    </location>
</feature>
<dbReference type="GO" id="GO:0010608">
    <property type="term" value="P:post-transcriptional regulation of gene expression"/>
    <property type="evidence" value="ECO:0007669"/>
    <property type="project" value="TreeGrafter"/>
</dbReference>
<feature type="domain" description="PUM-HD" evidence="5">
    <location>
        <begin position="388"/>
        <end position="797"/>
    </location>
</feature>
<dbReference type="OrthoDB" id="668540at2759"/>
<dbReference type="GO" id="GO:0005737">
    <property type="term" value="C:cytoplasm"/>
    <property type="evidence" value="ECO:0007669"/>
    <property type="project" value="TreeGrafter"/>
</dbReference>
<evidence type="ECO:0000256" key="1">
    <source>
        <dbReference type="ARBA" id="ARBA00022737"/>
    </source>
</evidence>
<dbReference type="EMBL" id="JAFJZO010000033">
    <property type="protein sequence ID" value="KAG5495075.1"/>
    <property type="molecule type" value="Genomic_DNA"/>
</dbReference>
<dbReference type="InterPro" id="IPR016024">
    <property type="entry name" value="ARM-type_fold"/>
</dbReference>
<organism evidence="6 7">
    <name type="scientific">Porcisia hertigi</name>
    <dbReference type="NCBI Taxonomy" id="2761500"/>
    <lineage>
        <taxon>Eukaryota</taxon>
        <taxon>Discoba</taxon>
        <taxon>Euglenozoa</taxon>
        <taxon>Kinetoplastea</taxon>
        <taxon>Metakinetoplastina</taxon>
        <taxon>Trypanosomatida</taxon>
        <taxon>Trypanosomatidae</taxon>
        <taxon>Leishmaniinae</taxon>
        <taxon>Porcisia</taxon>
    </lineage>
</organism>
<feature type="repeat" description="Pumilio" evidence="2">
    <location>
        <begin position="448"/>
        <end position="483"/>
    </location>
</feature>
<evidence type="ECO:0000256" key="4">
    <source>
        <dbReference type="SAM" id="MobiDB-lite"/>
    </source>
</evidence>
<feature type="repeat" description="Pumilio" evidence="2">
    <location>
        <begin position="627"/>
        <end position="662"/>
    </location>
</feature>
<dbReference type="PROSITE" id="PS50302">
    <property type="entry name" value="PUM"/>
    <property type="match status" value="6"/>
</dbReference>
<feature type="compositionally biased region" description="Basic and acidic residues" evidence="4">
    <location>
        <begin position="818"/>
        <end position="876"/>
    </location>
</feature>
<feature type="repeat" description="Pumilio" evidence="2">
    <location>
        <begin position="484"/>
        <end position="519"/>
    </location>
</feature>
<dbReference type="PANTHER" id="PTHR12537:SF183">
    <property type="entry name" value="RNA BINDING PROTEIN, PUTATIVE-RELATED"/>
    <property type="match status" value="1"/>
</dbReference>
<dbReference type="PROSITE" id="PS50303">
    <property type="entry name" value="PUM_HD"/>
    <property type="match status" value="1"/>
</dbReference>
<comment type="caution">
    <text evidence="6">The sequence shown here is derived from an EMBL/GenBank/DDBJ whole genome shotgun (WGS) entry which is preliminary data.</text>
</comment>
<dbReference type="SUPFAM" id="SSF48371">
    <property type="entry name" value="ARM repeat"/>
    <property type="match status" value="1"/>
</dbReference>
<keyword evidence="7" id="KW-1185">Reference proteome</keyword>